<name>A0A9W9YLE0_9CNID</name>
<evidence type="ECO:0000256" key="5">
    <source>
        <dbReference type="ARBA" id="ARBA00022490"/>
    </source>
</evidence>
<feature type="compositionally biased region" description="Basic and acidic residues" evidence="10">
    <location>
        <begin position="255"/>
        <end position="266"/>
    </location>
</feature>
<feature type="compositionally biased region" description="Polar residues" evidence="10">
    <location>
        <begin position="143"/>
        <end position="163"/>
    </location>
</feature>
<dbReference type="PANTHER" id="PTHR16299:SF2">
    <property type="entry name" value="CENTROSOMAL PROTEIN KIZUNA"/>
    <property type="match status" value="1"/>
</dbReference>
<evidence type="ECO:0000256" key="7">
    <source>
        <dbReference type="ARBA" id="ARBA00023273"/>
    </source>
</evidence>
<evidence type="ECO:0000313" key="11">
    <source>
        <dbReference type="EMBL" id="KAJ7357404.1"/>
    </source>
</evidence>
<keyword evidence="12" id="KW-1185">Reference proteome</keyword>
<evidence type="ECO:0000256" key="9">
    <source>
        <dbReference type="ARBA" id="ARBA00031153"/>
    </source>
</evidence>
<dbReference type="PANTHER" id="PTHR16299">
    <property type="entry name" value="CENTROSOMAL PROTEIN KIZUNA"/>
    <property type="match status" value="1"/>
</dbReference>
<evidence type="ECO:0000256" key="6">
    <source>
        <dbReference type="ARBA" id="ARBA00023212"/>
    </source>
</evidence>
<evidence type="ECO:0000256" key="2">
    <source>
        <dbReference type="ARBA" id="ARBA00004300"/>
    </source>
</evidence>
<gene>
    <name evidence="11" type="ORF">OS493_024915</name>
</gene>
<organism evidence="11 12">
    <name type="scientific">Desmophyllum pertusum</name>
    <dbReference type="NCBI Taxonomy" id="174260"/>
    <lineage>
        <taxon>Eukaryota</taxon>
        <taxon>Metazoa</taxon>
        <taxon>Cnidaria</taxon>
        <taxon>Anthozoa</taxon>
        <taxon>Hexacorallia</taxon>
        <taxon>Scleractinia</taxon>
        <taxon>Caryophylliina</taxon>
        <taxon>Caryophylliidae</taxon>
        <taxon>Desmophyllum</taxon>
    </lineage>
</organism>
<evidence type="ECO:0000256" key="4">
    <source>
        <dbReference type="ARBA" id="ARBA00013872"/>
    </source>
</evidence>
<feature type="region of interest" description="Disordered" evidence="10">
    <location>
        <begin position="104"/>
        <end position="124"/>
    </location>
</feature>
<reference evidence="11" key="1">
    <citation type="submission" date="2023-01" db="EMBL/GenBank/DDBJ databases">
        <title>Genome assembly of the deep-sea coral Lophelia pertusa.</title>
        <authorList>
            <person name="Herrera S."/>
            <person name="Cordes E."/>
        </authorList>
    </citation>
    <scope>NUCLEOTIDE SEQUENCE</scope>
    <source>
        <strain evidence="11">USNM1676648</strain>
        <tissue evidence="11">Polyp</tissue>
    </source>
</reference>
<dbReference type="InterPro" id="IPR026742">
    <property type="entry name" value="Centrosomal_kizuma"/>
</dbReference>
<dbReference type="OrthoDB" id="5978119at2759"/>
<dbReference type="GO" id="GO:0007051">
    <property type="term" value="P:spindle organization"/>
    <property type="evidence" value="ECO:0007669"/>
    <property type="project" value="InterPro"/>
</dbReference>
<feature type="region of interest" description="Disordered" evidence="10">
    <location>
        <begin position="218"/>
        <end position="271"/>
    </location>
</feature>
<keyword evidence="6" id="KW-0206">Cytoskeleton</keyword>
<keyword evidence="5" id="KW-0963">Cytoplasm</keyword>
<evidence type="ECO:0000256" key="10">
    <source>
        <dbReference type="SAM" id="MobiDB-lite"/>
    </source>
</evidence>
<evidence type="ECO:0000313" key="12">
    <source>
        <dbReference type="Proteomes" id="UP001163046"/>
    </source>
</evidence>
<dbReference type="AlphaFoldDB" id="A0A9W9YLE0"/>
<evidence type="ECO:0000256" key="1">
    <source>
        <dbReference type="ARBA" id="ARBA00004120"/>
    </source>
</evidence>
<comment type="similarity">
    <text evidence="3">Belongs to the kizuna family.</text>
</comment>
<evidence type="ECO:0000256" key="3">
    <source>
        <dbReference type="ARBA" id="ARBA00010767"/>
    </source>
</evidence>
<comment type="caution">
    <text evidence="11">The sequence shown here is derived from an EMBL/GenBank/DDBJ whole genome shotgun (WGS) entry which is preliminary data.</text>
</comment>
<feature type="compositionally biased region" description="Polar residues" evidence="10">
    <location>
        <begin position="104"/>
        <end position="117"/>
    </location>
</feature>
<comment type="subcellular location">
    <subcellularLocation>
        <location evidence="1">Cytoplasm</location>
        <location evidence="1">Cytoskeleton</location>
        <location evidence="1">Cilium basal body</location>
    </subcellularLocation>
    <subcellularLocation>
        <location evidence="2">Cytoplasm</location>
        <location evidence="2">Cytoskeleton</location>
        <location evidence="2">Microtubule organizing center</location>
        <location evidence="2">Centrosome</location>
    </subcellularLocation>
</comment>
<feature type="region of interest" description="Disordered" evidence="10">
    <location>
        <begin position="142"/>
        <end position="190"/>
    </location>
</feature>
<evidence type="ECO:0000256" key="8">
    <source>
        <dbReference type="ARBA" id="ARBA00024919"/>
    </source>
</evidence>
<sequence length="346" mass="39303">MKASSTAERPGLFDDNFVSQLSSSQKISKLEANRLEMQWKKICDHEKRSKERNKELLKDFERVEQHAALLAVKTERLKTYKQQYENYINKMYPRWQDELENYRLSQQQSRNGPTASASGVPLIPSSSSLRAAKLEPHYAGHTLLSSTPAHPPSSTGYHRSPPQTGYPPNLHKSHLQDPYSEFSYHNSSRLHDSNLPPSGYLASDSRWQTPGFYDSHRHFDSRGHEGQFAASSREPDNVYYRSPDHYVASAGGQFYDRRPPTGEDPRNVPPDSRYMHPGAPHQTHVHVQSQGARPAAPYEPRTELQRTFLGHGNHPGPYGQNGHHEHYFDGGQGGYRGYADQRPAGF</sequence>
<proteinExistence type="inferred from homology"/>
<dbReference type="GO" id="GO:0005813">
    <property type="term" value="C:centrosome"/>
    <property type="evidence" value="ECO:0007669"/>
    <property type="project" value="UniProtKB-SubCell"/>
</dbReference>
<comment type="function">
    <text evidence="8">Centrosomal protein required for establishing a robust mitotic centrosome architecture that can endure the forces that converge on the centrosomes during spindle formation. Required for stabilizing the expanded pericentriolar material around the centriole.</text>
</comment>
<dbReference type="Proteomes" id="UP001163046">
    <property type="component" value="Unassembled WGS sequence"/>
</dbReference>
<protein>
    <recommendedName>
        <fullName evidence="4">Centrosomal protein kizuna</fullName>
    </recommendedName>
    <alternativeName>
        <fullName evidence="9">Polo-like kinase 1 substrate 1</fullName>
    </alternativeName>
</protein>
<dbReference type="EMBL" id="MU827321">
    <property type="protein sequence ID" value="KAJ7357404.1"/>
    <property type="molecule type" value="Genomic_DNA"/>
</dbReference>
<keyword evidence="7" id="KW-0966">Cell projection</keyword>
<accession>A0A9W9YLE0</accession>